<reference evidence="22" key="3">
    <citation type="submission" date="2025-09" db="UniProtKB">
        <authorList>
            <consortium name="Ensembl"/>
        </authorList>
    </citation>
    <scope>IDENTIFICATION</scope>
</reference>
<evidence type="ECO:0000256" key="19">
    <source>
        <dbReference type="RuleBase" id="RU003297"/>
    </source>
</evidence>
<sequence length="459" mass="51607">MLKLIAPTIMLLPLTWLSKKHMIWINTTTHSLIISIIPLLFFNQINNNLFSYSLSFSSDPLTTPLLMLTTWLLPLTIMASQRHLSNEPLSRKKLYLSMLISLQISLIMTFTATELIMFYIFFEATLIPTLVIITRWGNQPERLNVGTYFLFYTLVGSLPLLIALIHTHNTLGSLNILLLTLTAQELPNSWANNLMWLAYTMAFMVKMPLYGLHLWLPKAHVEAPIAGSMMLAAVLLKLGGYGMMRLMLILNPLTKHMAYPFLALSLWGMIMTSSICLRQTDLKSLIAYSSISHMALVVAAILIQTPWSFTGAVVLMIAHGLTSSLLFCLANSNYERTHSRIMILSQGLQTLLPLMALWWLLASLANLALPPTINLLGELSVLVTTFSWSNTTLLLTGSNMLITALYSLYMFTTTQWGPLTHHITNMKPSFTRENILMFMHLSPILLLSLNPDIITGFTS</sequence>
<name>G3S7Z8_GORGO</name>
<dbReference type="GeneID" id="6742687"/>
<feature type="transmembrane region" description="Helical" evidence="19">
    <location>
        <begin position="284"/>
        <end position="303"/>
    </location>
</feature>
<keyword evidence="12 19" id="KW-0520">NAD</keyword>
<accession>G3S7Z8</accession>
<dbReference type="Pfam" id="PF00361">
    <property type="entry name" value="Proton_antipo_M"/>
    <property type="match status" value="1"/>
</dbReference>
<dbReference type="FunCoup" id="G3S7Z8">
    <property type="interactions" value="274"/>
</dbReference>
<comment type="subcellular location">
    <subcellularLocation>
        <location evidence="1">Mitochondrion inner membrane</location>
        <topology evidence="1">Multi-pass membrane protein</topology>
    </subcellularLocation>
    <subcellularLocation>
        <location evidence="19">Mitochondrion membrane</location>
        <topology evidence="19">Multi-pass membrane protein</topology>
    </subcellularLocation>
</comment>
<dbReference type="GO" id="GO:0005743">
    <property type="term" value="C:mitochondrial inner membrane"/>
    <property type="evidence" value="ECO:0007669"/>
    <property type="project" value="UniProtKB-SubCell"/>
</dbReference>
<comment type="function">
    <text evidence="16 19">Core subunit of the mitochondrial membrane respiratory chain NADH dehydrogenase (Complex I) which catalyzes electron transfer from NADH through the respiratory chain, using ubiquinone as an electron acceptor. Essential for the catalytic activity and assembly of complex I.</text>
</comment>
<evidence type="ECO:0000256" key="16">
    <source>
        <dbReference type="ARBA" id="ARBA00024313"/>
    </source>
</evidence>
<evidence type="ECO:0000256" key="15">
    <source>
        <dbReference type="ARBA" id="ARBA00023136"/>
    </source>
</evidence>
<feature type="transmembrane region" description="Helical" evidence="19">
    <location>
        <begin position="196"/>
        <end position="216"/>
    </location>
</feature>
<evidence type="ECO:0000256" key="5">
    <source>
        <dbReference type="ARBA" id="ARBA00022448"/>
    </source>
</evidence>
<protein>
    <recommendedName>
        <fullName evidence="4 19">NADH-ubiquinone oxidoreductase chain 4</fullName>
        <ecNumber evidence="3 19">7.1.1.2</ecNumber>
    </recommendedName>
</protein>
<dbReference type="PANTHER" id="PTHR43507:SF20">
    <property type="entry name" value="NADH-UBIQUINONE OXIDOREDUCTASE CHAIN 4"/>
    <property type="match status" value="1"/>
</dbReference>
<feature type="transmembrane region" description="Helical" evidence="19">
    <location>
        <begin position="393"/>
        <end position="414"/>
    </location>
</feature>
<keyword evidence="23" id="KW-1185">Reference proteome</keyword>
<evidence type="ECO:0000259" key="20">
    <source>
        <dbReference type="Pfam" id="PF00361"/>
    </source>
</evidence>
<dbReference type="GO" id="GO:0045271">
    <property type="term" value="C:respiratory chain complex I"/>
    <property type="evidence" value="ECO:0000318"/>
    <property type="project" value="GO_Central"/>
</dbReference>
<evidence type="ECO:0000313" key="22">
    <source>
        <dbReference type="Ensembl" id="ENSGGOP00000024209.1"/>
    </source>
</evidence>
<evidence type="ECO:0000256" key="12">
    <source>
        <dbReference type="ARBA" id="ARBA00023027"/>
    </source>
</evidence>
<dbReference type="Proteomes" id="UP000001519">
    <property type="component" value="Mitochondrion"/>
</dbReference>
<organism evidence="22 23">
    <name type="scientific">Gorilla gorilla gorilla</name>
    <name type="common">Western lowland gorilla</name>
    <dbReference type="NCBI Taxonomy" id="9595"/>
    <lineage>
        <taxon>Eukaryota</taxon>
        <taxon>Metazoa</taxon>
        <taxon>Chordata</taxon>
        <taxon>Craniata</taxon>
        <taxon>Vertebrata</taxon>
        <taxon>Euteleostomi</taxon>
        <taxon>Mammalia</taxon>
        <taxon>Eutheria</taxon>
        <taxon>Euarchontoglires</taxon>
        <taxon>Primates</taxon>
        <taxon>Haplorrhini</taxon>
        <taxon>Catarrhini</taxon>
        <taxon>Hominidae</taxon>
        <taxon>Gorilla</taxon>
    </lineage>
</organism>
<evidence type="ECO:0000256" key="18">
    <source>
        <dbReference type="ARBA" id="ARBA00049551"/>
    </source>
</evidence>
<evidence type="ECO:0000256" key="14">
    <source>
        <dbReference type="ARBA" id="ARBA00023128"/>
    </source>
</evidence>
<feature type="transmembrane region" description="Helical" evidence="19">
    <location>
        <begin position="93"/>
        <end position="110"/>
    </location>
</feature>
<dbReference type="Bgee" id="ENSGGOG00000025053">
    <property type="expression patterns" value="Expressed in heart and 6 other cell types or tissues"/>
</dbReference>
<evidence type="ECO:0000256" key="11">
    <source>
        <dbReference type="ARBA" id="ARBA00022989"/>
    </source>
</evidence>
<dbReference type="GO" id="GO:0008137">
    <property type="term" value="F:NADH dehydrogenase (ubiquinone) activity"/>
    <property type="evidence" value="ECO:0007669"/>
    <property type="project" value="UniProtKB-UniRule"/>
</dbReference>
<evidence type="ECO:0000256" key="7">
    <source>
        <dbReference type="ARBA" id="ARBA00022692"/>
    </source>
</evidence>
<dbReference type="HOGENOM" id="CLU_007100_4_0_1"/>
<keyword evidence="9" id="KW-1278">Translocase</keyword>
<dbReference type="AlphaFoldDB" id="G3S7Z8"/>
<dbReference type="NCBIfam" id="TIGR01972">
    <property type="entry name" value="NDH_I_M"/>
    <property type="match status" value="1"/>
</dbReference>
<proteinExistence type="inferred from homology"/>
<dbReference type="Pfam" id="PF01059">
    <property type="entry name" value="Oxidored_q5_N"/>
    <property type="match status" value="1"/>
</dbReference>
<reference evidence="22 23" key="1">
    <citation type="journal article" date="1995" name="Proc. Natl. Acad. Sci. U.S.A.">
        <title>Recent African origin of modern humans revealed by complete sequences of hominoid mitochondrial DNAs.</title>
        <authorList>
            <person name="Horai S."/>
            <person name="Hayasaka K."/>
            <person name="Kondo R."/>
            <person name="Tsugane K."/>
            <person name="Takahata N."/>
        </authorList>
    </citation>
    <scope>NUCLEOTIDE SEQUENCE</scope>
</reference>
<dbReference type="InParanoid" id="G3S7Z8"/>
<evidence type="ECO:0000259" key="21">
    <source>
        <dbReference type="Pfam" id="PF01059"/>
    </source>
</evidence>
<dbReference type="GO" id="GO:0048039">
    <property type="term" value="F:ubiquinone binding"/>
    <property type="evidence" value="ECO:0000318"/>
    <property type="project" value="GO_Central"/>
</dbReference>
<dbReference type="RefSeq" id="YP_002120667.1">
    <property type="nucleotide sequence ID" value="NC_011120.1"/>
</dbReference>
<feature type="transmembrane region" description="Helical" evidence="19">
    <location>
        <begin position="309"/>
        <end position="330"/>
    </location>
</feature>
<feature type="transmembrane region" description="Helical" evidence="19">
    <location>
        <begin position="116"/>
        <end position="133"/>
    </location>
</feature>
<dbReference type="InterPro" id="IPR010227">
    <property type="entry name" value="NADH_Q_OxRdtase_chainM/4"/>
</dbReference>
<keyword evidence="5 19" id="KW-0813">Transport</keyword>
<feature type="transmembrane region" description="Helical" evidence="19">
    <location>
        <begin position="21"/>
        <end position="41"/>
    </location>
</feature>
<dbReference type="GO" id="GO:0006120">
    <property type="term" value="P:mitochondrial electron transport, NADH to ubiquinone"/>
    <property type="evidence" value="ECO:0007669"/>
    <property type="project" value="Ensembl"/>
</dbReference>
<evidence type="ECO:0000256" key="6">
    <source>
        <dbReference type="ARBA" id="ARBA00022660"/>
    </source>
</evidence>
<dbReference type="InterPro" id="IPR000260">
    <property type="entry name" value="NADH4_N"/>
</dbReference>
<feature type="transmembrane region" description="Helical" evidence="19">
    <location>
        <begin position="228"/>
        <end position="250"/>
    </location>
</feature>
<keyword evidence="6 19" id="KW-0679">Respiratory chain</keyword>
<dbReference type="PANTHER" id="PTHR43507">
    <property type="entry name" value="NADH-UBIQUINONE OXIDOREDUCTASE CHAIN 4"/>
    <property type="match status" value="1"/>
</dbReference>
<keyword evidence="15 19" id="KW-0472">Membrane</keyword>
<keyword evidence="13 19" id="KW-0830">Ubiquinone</keyword>
<feature type="transmembrane region" description="Helical" evidence="19">
    <location>
        <begin position="351"/>
        <end position="373"/>
    </location>
</feature>
<feature type="transmembrane region" description="Helical" evidence="19">
    <location>
        <begin position="61"/>
        <end position="81"/>
    </location>
</feature>
<evidence type="ECO:0000256" key="10">
    <source>
        <dbReference type="ARBA" id="ARBA00022982"/>
    </source>
</evidence>
<keyword evidence="10 19" id="KW-0249">Electron transport</keyword>
<evidence type="ECO:0000313" key="23">
    <source>
        <dbReference type="Proteomes" id="UP000001519"/>
    </source>
</evidence>
<evidence type="ECO:0000256" key="4">
    <source>
        <dbReference type="ARBA" id="ARBA00021006"/>
    </source>
</evidence>
<evidence type="ECO:0000256" key="17">
    <source>
        <dbReference type="ARBA" id="ARBA00024376"/>
    </source>
</evidence>
<dbReference type="GO" id="GO:0009060">
    <property type="term" value="P:aerobic respiration"/>
    <property type="evidence" value="ECO:0000318"/>
    <property type="project" value="GO_Central"/>
</dbReference>
<feature type="domain" description="NADH:quinone oxidoreductase/Mrp antiporter transmembrane" evidence="20">
    <location>
        <begin position="112"/>
        <end position="398"/>
    </location>
</feature>
<evidence type="ECO:0000256" key="13">
    <source>
        <dbReference type="ARBA" id="ARBA00023075"/>
    </source>
</evidence>
<dbReference type="GO" id="GO:0015990">
    <property type="term" value="P:electron transport coupled proton transport"/>
    <property type="evidence" value="ECO:0000318"/>
    <property type="project" value="GO_Central"/>
</dbReference>
<evidence type="ECO:0000256" key="1">
    <source>
        <dbReference type="ARBA" id="ARBA00004448"/>
    </source>
</evidence>
<dbReference type="KEGG" id="ggo:6742687"/>
<dbReference type="InterPro" id="IPR001750">
    <property type="entry name" value="ND/Mrp_TM"/>
</dbReference>
<gene>
    <name evidence="22" type="primary">ND4</name>
</gene>
<reference evidence="22" key="2">
    <citation type="submission" date="2025-08" db="UniProtKB">
        <authorList>
            <consortium name="Ensembl"/>
        </authorList>
    </citation>
    <scope>IDENTIFICATION</scope>
</reference>
<evidence type="ECO:0000256" key="2">
    <source>
        <dbReference type="ARBA" id="ARBA00009025"/>
    </source>
</evidence>
<evidence type="ECO:0000256" key="8">
    <source>
        <dbReference type="ARBA" id="ARBA00022792"/>
    </source>
</evidence>
<dbReference type="EC" id="7.1.1.2" evidence="3 19"/>
<dbReference type="GeneTree" id="ENSGT00730000111316"/>
<feature type="domain" description="NADH:ubiquinone oxidoreductase chain 4 N-terminal" evidence="21">
    <location>
        <begin position="1"/>
        <end position="109"/>
    </location>
</feature>
<keyword evidence="8" id="KW-0999">Mitochondrion inner membrane</keyword>
<comment type="similarity">
    <text evidence="2 19">Belongs to the complex I subunit 4 family.</text>
</comment>
<dbReference type="GO" id="GO:0032981">
    <property type="term" value="P:mitochondrial respiratory chain complex I assembly"/>
    <property type="evidence" value="ECO:0007669"/>
    <property type="project" value="Ensembl"/>
</dbReference>
<comment type="catalytic activity">
    <reaction evidence="18 19">
        <text>a ubiquinone + NADH + 5 H(+)(in) = a ubiquinol + NAD(+) + 4 H(+)(out)</text>
        <dbReference type="Rhea" id="RHEA:29091"/>
        <dbReference type="Rhea" id="RHEA-COMP:9565"/>
        <dbReference type="Rhea" id="RHEA-COMP:9566"/>
        <dbReference type="ChEBI" id="CHEBI:15378"/>
        <dbReference type="ChEBI" id="CHEBI:16389"/>
        <dbReference type="ChEBI" id="CHEBI:17976"/>
        <dbReference type="ChEBI" id="CHEBI:57540"/>
        <dbReference type="ChEBI" id="CHEBI:57945"/>
        <dbReference type="EC" id="7.1.1.2"/>
    </reaction>
</comment>
<feature type="transmembrane region" description="Helical" evidence="19">
    <location>
        <begin position="256"/>
        <end position="277"/>
    </location>
</feature>
<keyword evidence="11 19" id="KW-1133">Transmembrane helix</keyword>
<dbReference type="OMA" id="ITRWGNQ"/>
<comment type="subunit">
    <text evidence="17">Core subunit of respiratory chain NADH dehydrogenase (Complex I) which is composed of 45 different subunits.</text>
</comment>
<evidence type="ECO:0000256" key="3">
    <source>
        <dbReference type="ARBA" id="ARBA00012944"/>
    </source>
</evidence>
<keyword evidence="7 19" id="KW-0812">Transmembrane</keyword>
<geneLocation type="mitochondrion" evidence="22"/>
<dbReference type="InterPro" id="IPR003918">
    <property type="entry name" value="NADH_UbQ_OxRdtase"/>
</dbReference>
<dbReference type="Ensembl" id="ENSGGOT00000033655.1">
    <property type="protein sequence ID" value="ENSGGOP00000024209.1"/>
    <property type="gene ID" value="ENSGGOG00000025053.1"/>
</dbReference>
<evidence type="ECO:0000256" key="9">
    <source>
        <dbReference type="ARBA" id="ARBA00022967"/>
    </source>
</evidence>
<dbReference type="PRINTS" id="PR01437">
    <property type="entry name" value="NUOXDRDTASE4"/>
</dbReference>
<feature type="transmembrane region" description="Helical" evidence="19">
    <location>
        <begin position="145"/>
        <end position="165"/>
    </location>
</feature>
<keyword evidence="14 19" id="KW-0496">Mitochondrion</keyword>
<dbReference type="CTD" id="4538"/>